<evidence type="ECO:0000256" key="7">
    <source>
        <dbReference type="ARBA" id="ARBA00023159"/>
    </source>
</evidence>
<keyword evidence="4" id="KW-0805">Transcription regulation</keyword>
<comment type="function">
    <text evidence="10">Member of the two-component regulatory system HssS/HssR involved in intracellular heme homeostasis and tempering of staphylococcal virulence. Phosphorylated HssR binds to a direct repeat sequence within hrtAB promoter and activates the expression of hrtAB, an efflux pump, in response to extracellular heme, hemin, hemoglobin or blood.</text>
</comment>
<evidence type="ECO:0000259" key="14">
    <source>
        <dbReference type="PROSITE" id="PS50110"/>
    </source>
</evidence>
<organism evidence="16 17">
    <name type="scientific">Isachenkonia alkalipeptolytica</name>
    <dbReference type="NCBI Taxonomy" id="2565777"/>
    <lineage>
        <taxon>Bacteria</taxon>
        <taxon>Bacillati</taxon>
        <taxon>Bacillota</taxon>
        <taxon>Clostridia</taxon>
        <taxon>Eubacteriales</taxon>
        <taxon>Clostridiaceae</taxon>
        <taxon>Isachenkonia</taxon>
    </lineage>
</organism>
<dbReference type="InterPro" id="IPR036388">
    <property type="entry name" value="WH-like_DNA-bd_sf"/>
</dbReference>
<dbReference type="EMBL" id="SUMG01000003">
    <property type="protein sequence ID" value="NBG87646.1"/>
    <property type="molecule type" value="Genomic_DNA"/>
</dbReference>
<feature type="domain" description="Response regulatory" evidence="14">
    <location>
        <begin position="3"/>
        <end position="117"/>
    </location>
</feature>
<evidence type="ECO:0000256" key="12">
    <source>
        <dbReference type="PROSITE-ProRule" id="PRU00169"/>
    </source>
</evidence>
<comment type="function">
    <text evidence="9">May play the central regulatory role in sporulation. It may be an element of the effector pathway responsible for the activation of sporulation genes in response to nutritional stress. Spo0A may act in concert with spo0H (a sigma factor) to control the expression of some genes that are critical to the sporulation process.</text>
</comment>
<sequence>MFNILITEDDKNLQRLMEAVLKREGYRVLKAVDGEEALRILDKEHVDLLITDIMMPRLDGYRLTDALRGSKFELPILMITAKESLGDKKKGFTLGADDYMVKPVDMDEMLLRVKALLRRSKIQSERRLNFGRVELDWDRLTVEGEEDTVDLPKKEFHLLFKLLSYPGKIFTRQQLMDEIWGLEAESDERTIDVHIKRLRNRFSHMKEFEILTVRGLGYKAEKKC</sequence>
<keyword evidence="5" id="KW-0843">Virulence</keyword>
<keyword evidence="17" id="KW-1185">Reference proteome</keyword>
<dbReference type="PROSITE" id="PS50110">
    <property type="entry name" value="RESPONSE_REGULATORY"/>
    <property type="match status" value="1"/>
</dbReference>
<evidence type="ECO:0000256" key="11">
    <source>
        <dbReference type="ARBA" id="ARBA00039976"/>
    </source>
</evidence>
<name>A0AA43XJS9_9CLOT</name>
<proteinExistence type="predicted"/>
<dbReference type="Gene3D" id="1.10.10.10">
    <property type="entry name" value="Winged helix-like DNA-binding domain superfamily/Winged helix DNA-binding domain"/>
    <property type="match status" value="1"/>
</dbReference>
<dbReference type="Pfam" id="PF00486">
    <property type="entry name" value="Trans_reg_C"/>
    <property type="match status" value="1"/>
</dbReference>
<dbReference type="PROSITE" id="PS51755">
    <property type="entry name" value="OMPR_PHOB"/>
    <property type="match status" value="1"/>
</dbReference>
<evidence type="ECO:0000256" key="4">
    <source>
        <dbReference type="ARBA" id="ARBA00023015"/>
    </source>
</evidence>
<keyword evidence="8" id="KW-0804">Transcription</keyword>
<dbReference type="InterPro" id="IPR001789">
    <property type="entry name" value="Sig_transdc_resp-reg_receiver"/>
</dbReference>
<dbReference type="Proteomes" id="UP000449710">
    <property type="component" value="Unassembled WGS sequence"/>
</dbReference>
<keyword evidence="3" id="KW-0963">Cytoplasm</keyword>
<keyword evidence="7" id="KW-0010">Activator</keyword>
<dbReference type="Pfam" id="PF00072">
    <property type="entry name" value="Response_reg"/>
    <property type="match status" value="1"/>
</dbReference>
<evidence type="ECO:0000256" key="2">
    <source>
        <dbReference type="ARBA" id="ARBA00018672"/>
    </source>
</evidence>
<evidence type="ECO:0000256" key="9">
    <source>
        <dbReference type="ARBA" id="ARBA00024867"/>
    </source>
</evidence>
<dbReference type="Gene3D" id="6.10.250.690">
    <property type="match status" value="1"/>
</dbReference>
<dbReference type="SUPFAM" id="SSF52172">
    <property type="entry name" value="CheY-like"/>
    <property type="match status" value="1"/>
</dbReference>
<dbReference type="RefSeq" id="WP_160719269.1">
    <property type="nucleotide sequence ID" value="NZ_SUMG01000003.1"/>
</dbReference>
<dbReference type="PANTHER" id="PTHR48111">
    <property type="entry name" value="REGULATOR OF RPOS"/>
    <property type="match status" value="1"/>
</dbReference>
<dbReference type="CDD" id="cd17574">
    <property type="entry name" value="REC_OmpR"/>
    <property type="match status" value="1"/>
</dbReference>
<protein>
    <recommendedName>
        <fullName evidence="11">Heme response regulator HssR</fullName>
    </recommendedName>
    <alternativeName>
        <fullName evidence="2">Stage 0 sporulation protein A homolog</fullName>
    </alternativeName>
</protein>
<evidence type="ECO:0000256" key="13">
    <source>
        <dbReference type="PROSITE-ProRule" id="PRU01091"/>
    </source>
</evidence>
<feature type="domain" description="OmpR/PhoB-type" evidence="15">
    <location>
        <begin position="125"/>
        <end position="222"/>
    </location>
</feature>
<dbReference type="GO" id="GO:0032993">
    <property type="term" value="C:protein-DNA complex"/>
    <property type="evidence" value="ECO:0007669"/>
    <property type="project" value="TreeGrafter"/>
</dbReference>
<dbReference type="AlphaFoldDB" id="A0AA43XJS9"/>
<dbReference type="PANTHER" id="PTHR48111:SF49">
    <property type="entry name" value="HEME RESPONSE REGULATOR HSSR"/>
    <property type="match status" value="1"/>
</dbReference>
<evidence type="ECO:0000259" key="15">
    <source>
        <dbReference type="PROSITE" id="PS51755"/>
    </source>
</evidence>
<evidence type="ECO:0000256" key="1">
    <source>
        <dbReference type="ARBA" id="ARBA00004496"/>
    </source>
</evidence>
<accession>A0AA43XJS9</accession>
<dbReference type="Gene3D" id="3.40.50.2300">
    <property type="match status" value="1"/>
</dbReference>
<feature type="modified residue" description="4-aspartylphosphate" evidence="12">
    <location>
        <position position="52"/>
    </location>
</feature>
<dbReference type="GO" id="GO:0000156">
    <property type="term" value="F:phosphorelay response regulator activity"/>
    <property type="evidence" value="ECO:0007669"/>
    <property type="project" value="TreeGrafter"/>
</dbReference>
<evidence type="ECO:0000313" key="17">
    <source>
        <dbReference type="Proteomes" id="UP000449710"/>
    </source>
</evidence>
<dbReference type="InterPro" id="IPR001867">
    <property type="entry name" value="OmpR/PhoB-type_DNA-bd"/>
</dbReference>
<dbReference type="InterPro" id="IPR011006">
    <property type="entry name" value="CheY-like_superfamily"/>
</dbReference>
<evidence type="ECO:0000256" key="6">
    <source>
        <dbReference type="ARBA" id="ARBA00023125"/>
    </source>
</evidence>
<evidence type="ECO:0000256" key="8">
    <source>
        <dbReference type="ARBA" id="ARBA00023163"/>
    </source>
</evidence>
<dbReference type="GO" id="GO:0000976">
    <property type="term" value="F:transcription cis-regulatory region binding"/>
    <property type="evidence" value="ECO:0007669"/>
    <property type="project" value="TreeGrafter"/>
</dbReference>
<evidence type="ECO:0000256" key="3">
    <source>
        <dbReference type="ARBA" id="ARBA00022490"/>
    </source>
</evidence>
<gene>
    <name evidence="16" type="ORF">ISALK_03945</name>
</gene>
<dbReference type="SMART" id="SM00862">
    <property type="entry name" value="Trans_reg_C"/>
    <property type="match status" value="1"/>
</dbReference>
<evidence type="ECO:0000256" key="10">
    <source>
        <dbReference type="ARBA" id="ARBA00037471"/>
    </source>
</evidence>
<dbReference type="InterPro" id="IPR039420">
    <property type="entry name" value="WalR-like"/>
</dbReference>
<keyword evidence="12" id="KW-0597">Phosphoprotein</keyword>
<reference evidence="16 17" key="1">
    <citation type="submission" date="2019-04" db="EMBL/GenBank/DDBJ databases">
        <title>Isachenkonia alkalipeptolytica gen. nov. sp. nov. a new anaerobic, alkiliphilic organothrophic bacterium capable to reduce synthesized ferrihydrite isolated from a soda lake.</title>
        <authorList>
            <person name="Toshchakov S.V."/>
            <person name="Zavarzina D.G."/>
            <person name="Zhilina T.N."/>
            <person name="Kostrikina N.A."/>
            <person name="Kublanov I.V."/>
        </authorList>
    </citation>
    <scope>NUCLEOTIDE SEQUENCE [LARGE SCALE GENOMIC DNA]</scope>
    <source>
        <strain evidence="16 17">Z-1701</strain>
    </source>
</reference>
<dbReference type="GO" id="GO:0006355">
    <property type="term" value="P:regulation of DNA-templated transcription"/>
    <property type="evidence" value="ECO:0007669"/>
    <property type="project" value="InterPro"/>
</dbReference>
<evidence type="ECO:0000313" key="16">
    <source>
        <dbReference type="EMBL" id="NBG87646.1"/>
    </source>
</evidence>
<comment type="caution">
    <text evidence="16">The sequence shown here is derived from an EMBL/GenBank/DDBJ whole genome shotgun (WGS) entry which is preliminary data.</text>
</comment>
<keyword evidence="6 13" id="KW-0238">DNA-binding</keyword>
<comment type="subcellular location">
    <subcellularLocation>
        <location evidence="1">Cytoplasm</location>
    </subcellularLocation>
</comment>
<evidence type="ECO:0000256" key="5">
    <source>
        <dbReference type="ARBA" id="ARBA00023026"/>
    </source>
</evidence>
<dbReference type="CDD" id="cd00383">
    <property type="entry name" value="trans_reg_C"/>
    <property type="match status" value="1"/>
</dbReference>
<dbReference type="GO" id="GO:0005829">
    <property type="term" value="C:cytosol"/>
    <property type="evidence" value="ECO:0007669"/>
    <property type="project" value="TreeGrafter"/>
</dbReference>
<feature type="DNA-binding region" description="OmpR/PhoB-type" evidence="13">
    <location>
        <begin position="125"/>
        <end position="222"/>
    </location>
</feature>
<dbReference type="SMART" id="SM00448">
    <property type="entry name" value="REC"/>
    <property type="match status" value="1"/>
</dbReference>